<evidence type="ECO:0000259" key="1">
    <source>
        <dbReference type="PROSITE" id="PS51163"/>
    </source>
</evidence>
<dbReference type="STRING" id="333140.AWW68_00675"/>
<keyword evidence="3" id="KW-1185">Reference proteome</keyword>
<dbReference type="InterPro" id="IPR052532">
    <property type="entry name" value="SUA5_domain"/>
</dbReference>
<reference evidence="2 3" key="1">
    <citation type="submission" date="2016-01" db="EMBL/GenBank/DDBJ databases">
        <title>Genome sequencing of Roseivirga spongicola UST030701-084.</title>
        <authorList>
            <person name="Selvaratnam C."/>
            <person name="Thevarajoo S."/>
            <person name="Goh K.M."/>
            <person name="Ee R."/>
            <person name="Chan K.-G."/>
            <person name="Chong C.S."/>
        </authorList>
    </citation>
    <scope>NUCLEOTIDE SEQUENCE [LARGE SCALE GENOMIC DNA]</scope>
    <source>
        <strain evidence="2 3">UST030701-084</strain>
    </source>
</reference>
<gene>
    <name evidence="2" type="ORF">AWW68_00675</name>
</gene>
<evidence type="ECO:0000313" key="3">
    <source>
        <dbReference type="Proteomes" id="UP000075606"/>
    </source>
</evidence>
<dbReference type="AlphaFoldDB" id="A0A150XF02"/>
<name>A0A150XF02_9BACT</name>
<comment type="caution">
    <text evidence="2">The sequence shown here is derived from an EMBL/GenBank/DDBJ whole genome shotgun (WGS) entry which is preliminary data.</text>
</comment>
<dbReference type="NCBIfam" id="TIGR00057">
    <property type="entry name" value="L-threonylcarbamoyladenylate synthase"/>
    <property type="match status" value="1"/>
</dbReference>
<dbReference type="PANTHER" id="PTHR42828:SF3">
    <property type="entry name" value="THREONYLCARBAMOYL-AMP SYNTHASE"/>
    <property type="match status" value="1"/>
</dbReference>
<proteinExistence type="predicted"/>
<feature type="domain" description="YrdC-like" evidence="1">
    <location>
        <begin position="15"/>
        <end position="201"/>
    </location>
</feature>
<dbReference type="InterPro" id="IPR006070">
    <property type="entry name" value="Sua5-like_dom"/>
</dbReference>
<dbReference type="SUPFAM" id="SSF55821">
    <property type="entry name" value="YrdC/RibB"/>
    <property type="match status" value="1"/>
</dbReference>
<protein>
    <submittedName>
        <fullName evidence="2">Translation factor Sua5</fullName>
    </submittedName>
</protein>
<dbReference type="PANTHER" id="PTHR42828">
    <property type="entry name" value="DHBP SYNTHASE RIBB-LIKE ALPHA/BETA DOMAIN-CONTAINING PROTEIN"/>
    <property type="match status" value="1"/>
</dbReference>
<dbReference type="PROSITE" id="PS51163">
    <property type="entry name" value="YRDC"/>
    <property type="match status" value="1"/>
</dbReference>
<organism evidence="2 3">
    <name type="scientific">Roseivirga spongicola</name>
    <dbReference type="NCBI Taxonomy" id="333140"/>
    <lineage>
        <taxon>Bacteria</taxon>
        <taxon>Pseudomonadati</taxon>
        <taxon>Bacteroidota</taxon>
        <taxon>Cytophagia</taxon>
        <taxon>Cytophagales</taxon>
        <taxon>Roseivirgaceae</taxon>
        <taxon>Roseivirga</taxon>
    </lineage>
</organism>
<accession>A0A150XF02</accession>
<dbReference type="Gene3D" id="3.90.870.10">
    <property type="entry name" value="DHBP synthase"/>
    <property type="match status" value="1"/>
</dbReference>
<dbReference type="GO" id="GO:0003725">
    <property type="term" value="F:double-stranded RNA binding"/>
    <property type="evidence" value="ECO:0007669"/>
    <property type="project" value="InterPro"/>
</dbReference>
<evidence type="ECO:0000313" key="2">
    <source>
        <dbReference type="EMBL" id="KYG77315.1"/>
    </source>
</evidence>
<dbReference type="InterPro" id="IPR017945">
    <property type="entry name" value="DHBP_synth_RibB-like_a/b_dom"/>
</dbReference>
<dbReference type="RefSeq" id="WP_068215528.1">
    <property type="nucleotide sequence ID" value="NZ_LRPC01000001.1"/>
</dbReference>
<dbReference type="OrthoDB" id="9814580at2"/>
<sequence length="207" mass="23215">MSAEYIRLYPENPESHKLDQIVKVLEDGGVIIYPTDTVYGIGCDFSNSKAVQRVCQIKNTKPNSLSIICYDLSEISEYTKHLNTPVFKVMKKALPGPFTFILEANSNIPKTLNAKKKTVGIRVPDNNIPRELVRRLGKPIITTSIRDEDEVIEYSTDPELIYEKYENLVDIVIDGGYGGNVPSTVVDCSGDYFEVLREGLGDIEAYM</sequence>
<dbReference type="Pfam" id="PF01300">
    <property type="entry name" value="Sua5_yciO_yrdC"/>
    <property type="match status" value="1"/>
</dbReference>
<dbReference type="Proteomes" id="UP000075606">
    <property type="component" value="Unassembled WGS sequence"/>
</dbReference>
<dbReference type="EMBL" id="LRPC01000001">
    <property type="protein sequence ID" value="KYG77315.1"/>
    <property type="molecule type" value="Genomic_DNA"/>
</dbReference>